<protein>
    <recommendedName>
        <fullName evidence="7">SCP domain-containing protein</fullName>
    </recommendedName>
</protein>
<feature type="domain" description="Bacterial Ig" evidence="4">
    <location>
        <begin position="213"/>
        <end position="283"/>
    </location>
</feature>
<dbReference type="SUPFAM" id="SSF55797">
    <property type="entry name" value="PR-1-like"/>
    <property type="match status" value="1"/>
</dbReference>
<dbReference type="PANTHER" id="PTHR31157:SF1">
    <property type="entry name" value="SCP DOMAIN-CONTAINING PROTEIN"/>
    <property type="match status" value="1"/>
</dbReference>
<proteinExistence type="predicted"/>
<dbReference type="InterPro" id="IPR041498">
    <property type="entry name" value="Big_6"/>
</dbReference>
<evidence type="ECO:0000313" key="5">
    <source>
        <dbReference type="EMBL" id="OIP98997.1"/>
    </source>
</evidence>
<dbReference type="InterPro" id="IPR014044">
    <property type="entry name" value="CAP_dom"/>
</dbReference>
<dbReference type="PANTHER" id="PTHR31157">
    <property type="entry name" value="SCP DOMAIN-CONTAINING PROTEIN"/>
    <property type="match status" value="1"/>
</dbReference>
<dbReference type="NCBIfam" id="NF033510">
    <property type="entry name" value="Ca_tandemer"/>
    <property type="match status" value="2"/>
</dbReference>
<feature type="region of interest" description="Disordered" evidence="1">
    <location>
        <begin position="164"/>
        <end position="204"/>
    </location>
</feature>
<gene>
    <name evidence="5" type="ORF">AUK40_00985</name>
</gene>
<feature type="domain" description="SCP" evidence="2">
    <location>
        <begin position="43"/>
        <end position="149"/>
    </location>
</feature>
<dbReference type="CDD" id="cd05379">
    <property type="entry name" value="CAP_bacterial"/>
    <property type="match status" value="1"/>
</dbReference>
<dbReference type="InterPro" id="IPR035940">
    <property type="entry name" value="CAP_sf"/>
</dbReference>
<dbReference type="Pfam" id="PF12245">
    <property type="entry name" value="Big_3_2"/>
    <property type="match status" value="1"/>
</dbReference>
<dbReference type="Pfam" id="PF17936">
    <property type="entry name" value="Big_6"/>
    <property type="match status" value="2"/>
</dbReference>
<dbReference type="Gene3D" id="2.60.40.10">
    <property type="entry name" value="Immunoglobulins"/>
    <property type="match status" value="2"/>
</dbReference>
<dbReference type="AlphaFoldDB" id="A0A1J5IPA6"/>
<feature type="compositionally biased region" description="Polar residues" evidence="1">
    <location>
        <begin position="172"/>
        <end position="184"/>
    </location>
</feature>
<feature type="domain" description="Bacterial Ig" evidence="4">
    <location>
        <begin position="302"/>
        <end position="375"/>
    </location>
</feature>
<organism evidence="5 6">
    <name type="scientific">Candidatus Wirthbacteria bacterium CG2_30_54_11</name>
    <dbReference type="NCBI Taxonomy" id="1817892"/>
    <lineage>
        <taxon>Bacteria</taxon>
        <taxon>Candidatus Wirthbacteria</taxon>
    </lineage>
</organism>
<evidence type="ECO:0008006" key="7">
    <source>
        <dbReference type="Google" id="ProtNLM"/>
    </source>
</evidence>
<dbReference type="EMBL" id="MNZT01000018">
    <property type="protein sequence ID" value="OIP98997.1"/>
    <property type="molecule type" value="Genomic_DNA"/>
</dbReference>
<dbReference type="STRING" id="1817892.AUK40_00985"/>
<name>A0A1J5IPA6_9BACT</name>
<dbReference type="InterPro" id="IPR022038">
    <property type="entry name" value="Ig-like_bact"/>
</dbReference>
<evidence type="ECO:0000259" key="3">
    <source>
        <dbReference type="Pfam" id="PF12245"/>
    </source>
</evidence>
<dbReference type="Gene3D" id="3.40.33.10">
    <property type="entry name" value="CAP"/>
    <property type="match status" value="1"/>
</dbReference>
<evidence type="ECO:0000313" key="6">
    <source>
        <dbReference type="Proteomes" id="UP000183245"/>
    </source>
</evidence>
<accession>A0A1J5IPA6</accession>
<dbReference type="Pfam" id="PF00188">
    <property type="entry name" value="CAP"/>
    <property type="match status" value="1"/>
</dbReference>
<evidence type="ECO:0000259" key="4">
    <source>
        <dbReference type="Pfam" id="PF17936"/>
    </source>
</evidence>
<sequence length="571" mass="60259">MITILHHLRHLRITIETTVVFILWMVLGQCSAALAAIDRGALLTLHNQARTAAGLSELSLSDPLTTAAQNKTNDMLADQYFAHTSPDGITPWNWIRGAGYVYDGAGENLAIDYFSTAAVFDAWMNSPGHRANILNGAFAEVGFGVAEGEFEGRQTTLITVTFGHRASASDPGETSPQTNNQSTYTPTRNTPPAAPPRDTTAPAAPSILIPASDSLLSTGTCEITGQAEAGCTVRIYNGENLVGETTADQDGNFAVSIETPDGAYELTATATDQSGNISETSAVAFNIDTAAPSVPAILTPATDAILSSATTRITGRAEAGSTVKVYDGDTLVGETTADQTGQFATDIEYPDGSYQLTATATDQAGNRSERTTAVAFTIDTLAPQINAAAPVQVSRDVMADRSFLARVQVAEPVTGLQATAHIGDEDFIMQPNEAEQSFDLTTTATATTTEGNRPVDETAAAPAQTDEMTIAFTLSDTAGNSIDIPATTITVLERYAVTTRQLPIEQIFWETVTDPSNQPVQLSAYAAALLGLVEVGFAVSRVKPLPALTKRYHAVAQYAMAGITAILFIKH</sequence>
<evidence type="ECO:0000256" key="1">
    <source>
        <dbReference type="SAM" id="MobiDB-lite"/>
    </source>
</evidence>
<dbReference type="InterPro" id="IPR013783">
    <property type="entry name" value="Ig-like_fold"/>
</dbReference>
<comment type="caution">
    <text evidence="5">The sequence shown here is derived from an EMBL/GenBank/DDBJ whole genome shotgun (WGS) entry which is preliminary data.</text>
</comment>
<dbReference type="Proteomes" id="UP000183245">
    <property type="component" value="Unassembled WGS sequence"/>
</dbReference>
<feature type="compositionally biased region" description="Low complexity" evidence="1">
    <location>
        <begin position="185"/>
        <end position="204"/>
    </location>
</feature>
<feature type="domain" description="Ig-like" evidence="3">
    <location>
        <begin position="451"/>
        <end position="489"/>
    </location>
</feature>
<evidence type="ECO:0000259" key="2">
    <source>
        <dbReference type="Pfam" id="PF00188"/>
    </source>
</evidence>
<reference evidence="5" key="1">
    <citation type="journal article" date="2016" name="Environ. Microbiol.">
        <title>Genomic resolution of a cold subsurface aquifer community provides metabolic insights for novel microbes adapted to high CO concentrations.</title>
        <authorList>
            <person name="Probst A.J."/>
            <person name="Castelle C.J."/>
            <person name="Singh A."/>
            <person name="Brown C.T."/>
            <person name="Anantharaman K."/>
            <person name="Sharon I."/>
            <person name="Hug L.A."/>
            <person name="Burstein D."/>
            <person name="Emerson J.B."/>
            <person name="Thomas B.C."/>
            <person name="Banfield J.F."/>
        </authorList>
    </citation>
    <scope>NUCLEOTIDE SEQUENCE [LARGE SCALE GENOMIC DNA]</scope>
    <source>
        <strain evidence="5">CG2_30_54_11</strain>
    </source>
</reference>